<evidence type="ECO:0000313" key="1">
    <source>
        <dbReference type="EMBL" id="AGS82094.1"/>
    </source>
</evidence>
<protein>
    <submittedName>
        <fullName evidence="1">Uncharacterized protein</fullName>
    </submittedName>
</protein>
<name>S5VMF7_9CAUD</name>
<accession>S5VMF7</accession>
<dbReference type="KEGG" id="vg:16574896"/>
<sequence length="141" mass="16134">MAAIKINLAEAANRDDPDFAALRQHPRYGDAVKILQARGLRPQGVRGYPALLDILKQFDDGTVDVKRESEPLALANLRRDLPRELEKLRELQGIVKSMQDEDVEPEELEAALQDVQHQLHRVAGLRKAITRLYDRHRKQKN</sequence>
<dbReference type="EMBL" id="KF147891">
    <property type="protein sequence ID" value="AGS82094.1"/>
    <property type="molecule type" value="Genomic_DNA"/>
</dbReference>
<dbReference type="Proteomes" id="UP000015545">
    <property type="component" value="Segment"/>
</dbReference>
<dbReference type="RefSeq" id="YP_008433541.1">
    <property type="nucleotide sequence ID" value="NC_022096.1"/>
</dbReference>
<gene>
    <name evidence="1" type="ORF">PaBG_00210</name>
</gene>
<reference evidence="1 2" key="1">
    <citation type="journal article" date="2014" name="Genome Announc.">
        <title>Complete Genome Sequence of the Novel Giant Pseudomonas Phage PaBG.</title>
        <authorList>
            <person name="Sykilinda N.N."/>
            <person name="Bondar A.A."/>
            <person name="Gorshkova A.S."/>
            <person name="Kurochkina L.P."/>
            <person name="Kulikov E.E."/>
            <person name="Shneider M.M."/>
            <person name="Kadykov V.A."/>
            <person name="Solovjeva N.V."/>
            <person name="Kabilov M.R."/>
            <person name="Mesyanzhinov V.V."/>
            <person name="Vlassov V.V."/>
            <person name="Drukker V.V."/>
            <person name="Miroshnikov K.A."/>
        </authorList>
    </citation>
    <scope>NUCLEOTIDE SEQUENCE [LARGE SCALE GENOMIC DNA]</scope>
</reference>
<evidence type="ECO:0000313" key="2">
    <source>
        <dbReference type="Proteomes" id="UP000015545"/>
    </source>
</evidence>
<proteinExistence type="predicted"/>
<keyword evidence="2" id="KW-1185">Reference proteome</keyword>
<organism evidence="1 2">
    <name type="scientific">Pseudomonas phage PaBG</name>
    <dbReference type="NCBI Taxonomy" id="1335230"/>
    <lineage>
        <taxon>Viruses</taxon>
        <taxon>Duplodnaviria</taxon>
        <taxon>Heunggongvirae</taxon>
        <taxon>Uroviricota</taxon>
        <taxon>Caudoviricetes</taxon>
        <taxon>Baikalvirus</taxon>
        <taxon>Baikalvirus PaBG</taxon>
    </lineage>
</organism>